<protein>
    <recommendedName>
        <fullName evidence="3">Excreted virulence factor EspC, type VII ESX diderm</fullName>
    </recommendedName>
</protein>
<evidence type="ECO:0000313" key="2">
    <source>
        <dbReference type="Proteomes" id="UP001597068"/>
    </source>
</evidence>
<proteinExistence type="predicted"/>
<reference evidence="2" key="1">
    <citation type="journal article" date="2019" name="Int. J. Syst. Evol. Microbiol.">
        <title>The Global Catalogue of Microorganisms (GCM) 10K type strain sequencing project: providing services to taxonomists for standard genome sequencing and annotation.</title>
        <authorList>
            <consortium name="The Broad Institute Genomics Platform"/>
            <consortium name="The Broad Institute Genome Sequencing Center for Infectious Disease"/>
            <person name="Wu L."/>
            <person name="Ma J."/>
        </authorList>
    </citation>
    <scope>NUCLEOTIDE SEQUENCE [LARGE SCALE GENOMIC DNA]</scope>
    <source>
        <strain evidence="2">CCUG 50873</strain>
    </source>
</reference>
<name>A0ABW3GDU2_9NOCA</name>
<gene>
    <name evidence="1" type="ORF">ACFQ04_13925</name>
</gene>
<organism evidence="1 2">
    <name type="scientific">Williamsia deligens</name>
    <dbReference type="NCBI Taxonomy" id="321325"/>
    <lineage>
        <taxon>Bacteria</taxon>
        <taxon>Bacillati</taxon>
        <taxon>Actinomycetota</taxon>
        <taxon>Actinomycetes</taxon>
        <taxon>Mycobacteriales</taxon>
        <taxon>Nocardiaceae</taxon>
        <taxon>Williamsia</taxon>
    </lineage>
</organism>
<accession>A0ABW3GDU2</accession>
<evidence type="ECO:0000313" key="1">
    <source>
        <dbReference type="EMBL" id="MFD0926834.1"/>
    </source>
</evidence>
<sequence length="105" mass="10490">MTGHVQIDTAAVRALAADLAGAADGLADGAARSRALTVDPIERVQGTTDAAAEYEAGVAAVPALIAELSARTRYLADALREASDAIATRDTASARAVAETGSALP</sequence>
<comment type="caution">
    <text evidence="1">The sequence shown here is derived from an EMBL/GenBank/DDBJ whole genome shotgun (WGS) entry which is preliminary data.</text>
</comment>
<dbReference type="Proteomes" id="UP001597068">
    <property type="component" value="Unassembled WGS sequence"/>
</dbReference>
<dbReference type="RefSeq" id="WP_253645325.1">
    <property type="nucleotide sequence ID" value="NZ_BAAAMO010000002.1"/>
</dbReference>
<keyword evidence="2" id="KW-1185">Reference proteome</keyword>
<dbReference type="EMBL" id="JBHTIL010000001">
    <property type="protein sequence ID" value="MFD0926834.1"/>
    <property type="molecule type" value="Genomic_DNA"/>
</dbReference>
<evidence type="ECO:0008006" key="3">
    <source>
        <dbReference type="Google" id="ProtNLM"/>
    </source>
</evidence>